<dbReference type="STRING" id="1122209.SAMN02745752_00499"/>
<dbReference type="Pfam" id="PF04464">
    <property type="entry name" value="Glyphos_transf"/>
    <property type="match status" value="1"/>
</dbReference>
<keyword evidence="1" id="KW-0808">Transferase</keyword>
<accession>A0A1K1U8C9</accession>
<evidence type="ECO:0000313" key="2">
    <source>
        <dbReference type="Proteomes" id="UP000182350"/>
    </source>
</evidence>
<gene>
    <name evidence="1" type="ORF">SAMN02745752_00499</name>
</gene>
<dbReference type="Gene3D" id="3.40.50.12580">
    <property type="match status" value="1"/>
</dbReference>
<dbReference type="InterPro" id="IPR007554">
    <property type="entry name" value="Glycerophosphate_synth"/>
</dbReference>
<dbReference type="InterPro" id="IPR043148">
    <property type="entry name" value="TagF_C"/>
</dbReference>
<reference evidence="1 2" key="1">
    <citation type="submission" date="2016-11" db="EMBL/GenBank/DDBJ databases">
        <authorList>
            <person name="Jaros S."/>
            <person name="Januszkiewicz K."/>
            <person name="Wedrychowicz H."/>
        </authorList>
    </citation>
    <scope>NUCLEOTIDE SEQUENCE [LARGE SCALE GENOMIC DNA]</scope>
    <source>
        <strain evidence="1 2">DSM 21637</strain>
    </source>
</reference>
<proteinExistence type="predicted"/>
<dbReference type="SUPFAM" id="SSF53756">
    <property type="entry name" value="UDP-Glycosyltransferase/glycogen phosphorylase"/>
    <property type="match status" value="1"/>
</dbReference>
<dbReference type="Proteomes" id="UP000182350">
    <property type="component" value="Unassembled WGS sequence"/>
</dbReference>
<dbReference type="GO" id="GO:0016020">
    <property type="term" value="C:membrane"/>
    <property type="evidence" value="ECO:0007669"/>
    <property type="project" value="InterPro"/>
</dbReference>
<protein>
    <submittedName>
        <fullName evidence="1">CDP-Glycerol:Poly(Glycerophosphate) glycerophosphotransferase</fullName>
    </submittedName>
</protein>
<keyword evidence="2" id="KW-1185">Reference proteome</keyword>
<organism evidence="1 2">
    <name type="scientific">Marinospirillum alkaliphilum DSM 21637</name>
    <dbReference type="NCBI Taxonomy" id="1122209"/>
    <lineage>
        <taxon>Bacteria</taxon>
        <taxon>Pseudomonadati</taxon>
        <taxon>Pseudomonadota</taxon>
        <taxon>Gammaproteobacteria</taxon>
        <taxon>Oceanospirillales</taxon>
        <taxon>Oceanospirillaceae</taxon>
        <taxon>Marinospirillum</taxon>
    </lineage>
</organism>
<name>A0A1K1U8C9_9GAMM</name>
<dbReference type="GO" id="GO:0047355">
    <property type="term" value="F:CDP-glycerol glycerophosphotransferase activity"/>
    <property type="evidence" value="ECO:0007669"/>
    <property type="project" value="InterPro"/>
</dbReference>
<sequence>MSHNIWFNVSSLYHLPQFLPVYHELELRGIKSQLLIHNKSDAKTLIQHFAATSQLRFRIIEEAAVTAHYQQEEPDWIIFGNNYSELSQLPEKTRTALLYHGIGTKACYYAEDLSHFDVRFTEGPHRQQQLQNLYPQACFIQSGFAKLDPLAPINLPYPQAFKPEQHGLSSNKPTLLYAPTFYPSSIECMPRDWPALLPDCNIIIKPHLNSYLHPNYKAQRKCFQAWSKHNNTYLAPPEELSLLPYMATADLLISEASSALFEFAALNKPVVWLDFLKLRWSYRGPLRFRFEKRMDQTITPYQTLAAHVEKPSQLVKILKAELSNPERLSSERNRTTEELIGTLDGKVSERIVNYLLNN</sequence>
<dbReference type="AlphaFoldDB" id="A0A1K1U8C9"/>
<dbReference type="EMBL" id="FPJW01000001">
    <property type="protein sequence ID" value="SFX09064.1"/>
    <property type="molecule type" value="Genomic_DNA"/>
</dbReference>
<evidence type="ECO:0000313" key="1">
    <source>
        <dbReference type="EMBL" id="SFX09064.1"/>
    </source>
</evidence>
<dbReference type="OrthoDB" id="1113428at2"/>